<dbReference type="Proteomes" id="UP000760494">
    <property type="component" value="Unassembled WGS sequence"/>
</dbReference>
<evidence type="ECO:0000313" key="3">
    <source>
        <dbReference type="Proteomes" id="UP000760494"/>
    </source>
</evidence>
<gene>
    <name evidence="2" type="ORF">C2S_8167</name>
</gene>
<comment type="caution">
    <text evidence="2">The sequence shown here is derived from an EMBL/GenBank/DDBJ whole genome shotgun (WGS) entry which is preliminary data.</text>
</comment>
<evidence type="ECO:0000256" key="1">
    <source>
        <dbReference type="SAM" id="MobiDB-lite"/>
    </source>
</evidence>
<feature type="region of interest" description="Disordered" evidence="1">
    <location>
        <begin position="103"/>
        <end position="123"/>
    </location>
</feature>
<evidence type="ECO:0000313" key="2">
    <source>
        <dbReference type="EMBL" id="VTT70892.1"/>
    </source>
</evidence>
<name>A0A9Q9UBE5_FUSFU</name>
<dbReference type="AlphaFoldDB" id="A0A9Q9UBE5"/>
<proteinExistence type="predicted"/>
<sequence>MAPTVWSAKLTQNPVAKRFHNPSSRGHRAQQPCSAIPTADVLEQNNVGFATHHRSDGRLPLLTCAAIRVSEISPPLLRWDRRTRRDKNKTGRSIGEDAFPAHDSRKAKIRHHKTGKLADVSPAPDGIPLANPADNMPASKLLLAVGTTKTAFLLFLALLKPAEPTAESLACRIGTIISKVTLRQQQGALYSRASCAITFDLQGVRVPRVRLVLLCGIPSVERWPQIRVMSTEAFYYVYPYYDFIDHTTPALQEPRVSSIIAKSPNADSTQEAMLDHLSALDEYFQP</sequence>
<dbReference type="EMBL" id="CABFJX010000312">
    <property type="protein sequence ID" value="VTT70892.1"/>
    <property type="molecule type" value="Genomic_DNA"/>
</dbReference>
<organism evidence="2 3">
    <name type="scientific">Fusarium fujikuroi</name>
    <name type="common">Bakanae and foot rot disease fungus</name>
    <name type="synonym">Gibberella fujikuroi</name>
    <dbReference type="NCBI Taxonomy" id="5127"/>
    <lineage>
        <taxon>Eukaryota</taxon>
        <taxon>Fungi</taxon>
        <taxon>Dikarya</taxon>
        <taxon>Ascomycota</taxon>
        <taxon>Pezizomycotina</taxon>
        <taxon>Sordariomycetes</taxon>
        <taxon>Hypocreomycetidae</taxon>
        <taxon>Hypocreales</taxon>
        <taxon>Nectriaceae</taxon>
        <taxon>Fusarium</taxon>
        <taxon>Fusarium fujikuroi species complex</taxon>
    </lineage>
</organism>
<reference evidence="2" key="1">
    <citation type="submission" date="2019-05" db="EMBL/GenBank/DDBJ databases">
        <authorList>
            <person name="Piombo E."/>
        </authorList>
    </citation>
    <scope>NUCLEOTIDE SEQUENCE</scope>
    <source>
        <strain evidence="2">C2S</strain>
    </source>
</reference>
<protein>
    <submittedName>
        <fullName evidence="2">Uncharacterized protein</fullName>
    </submittedName>
</protein>
<accession>A0A9Q9UBE5</accession>